<dbReference type="EMBL" id="JAFLHG010000010">
    <property type="protein sequence ID" value="MBT8798668.1"/>
    <property type="molecule type" value="Genomic_DNA"/>
</dbReference>
<feature type="compositionally biased region" description="Acidic residues" evidence="1">
    <location>
        <begin position="206"/>
        <end position="226"/>
    </location>
</feature>
<feature type="compositionally biased region" description="Polar residues" evidence="1">
    <location>
        <begin position="1"/>
        <end position="10"/>
    </location>
</feature>
<dbReference type="Pfam" id="PF11228">
    <property type="entry name" value="DUF3027"/>
    <property type="match status" value="1"/>
</dbReference>
<feature type="region of interest" description="Disordered" evidence="1">
    <location>
        <begin position="137"/>
        <end position="226"/>
    </location>
</feature>
<feature type="region of interest" description="Disordered" evidence="1">
    <location>
        <begin position="1"/>
        <end position="22"/>
    </location>
</feature>
<evidence type="ECO:0000313" key="3">
    <source>
        <dbReference type="Proteomes" id="UP000740605"/>
    </source>
</evidence>
<keyword evidence="3" id="KW-1185">Reference proteome</keyword>
<dbReference type="Proteomes" id="UP000740605">
    <property type="component" value="Unassembled WGS sequence"/>
</dbReference>
<reference evidence="2 3" key="1">
    <citation type="submission" date="2021-03" db="EMBL/GenBank/DDBJ databases">
        <title>Microbacterium pauli sp. nov., isolated from microfiltered milk.</title>
        <authorList>
            <person name="Bellassi P."/>
            <person name="Fontana A."/>
            <person name="Callegari M.L."/>
            <person name="Lorenzo M."/>
            <person name="Cappa F."/>
        </authorList>
    </citation>
    <scope>NUCLEOTIDE SEQUENCE [LARGE SCALE GENOMIC DNA]</scope>
    <source>
        <strain evidence="2 3">DSM 18909</strain>
    </source>
</reference>
<evidence type="ECO:0000256" key="1">
    <source>
        <dbReference type="SAM" id="MobiDB-lite"/>
    </source>
</evidence>
<dbReference type="InterPro" id="IPR021391">
    <property type="entry name" value="DUF3027"/>
</dbReference>
<feature type="compositionally biased region" description="Acidic residues" evidence="1">
    <location>
        <begin position="140"/>
        <end position="183"/>
    </location>
</feature>
<accession>A0ABS5XVU9</accession>
<sequence>MTSTPESEPSTPGAASPEAATVDVAESGVAVEEVPVDERLFAAHDLALAALHEITPASTVGPAAGYTVEDGGVVSLRFENTMDGYPGWFWTVSVAVVEDAEPTVLEAELIPGEGALLAPEWVPWAVRLADYQAAQAALAADDDAAPDDDDDDEDEDEDGDEEEDGDEVDDLDDLDAADFDEDGSSILHAGDVDGVDIDVLDPQSADADDEDDDEDDDDDADDDDRD</sequence>
<organism evidence="2 3">
    <name type="scientific">Microbacterium flavum</name>
    <dbReference type="NCBI Taxonomy" id="415216"/>
    <lineage>
        <taxon>Bacteria</taxon>
        <taxon>Bacillati</taxon>
        <taxon>Actinomycetota</taxon>
        <taxon>Actinomycetes</taxon>
        <taxon>Micrococcales</taxon>
        <taxon>Microbacteriaceae</taxon>
        <taxon>Microbacterium</taxon>
    </lineage>
</organism>
<comment type="caution">
    <text evidence="2">The sequence shown here is derived from an EMBL/GenBank/DDBJ whole genome shotgun (WGS) entry which is preliminary data.</text>
</comment>
<proteinExistence type="predicted"/>
<dbReference type="RefSeq" id="WP_215487903.1">
    <property type="nucleotide sequence ID" value="NZ_BAAAPJ010000008.1"/>
</dbReference>
<name>A0ABS5XVU9_9MICO</name>
<gene>
    <name evidence="2" type="ORF">J0P97_11375</name>
</gene>
<protein>
    <submittedName>
        <fullName evidence="2">DUF3027 domain-containing protein</fullName>
    </submittedName>
</protein>
<evidence type="ECO:0000313" key="2">
    <source>
        <dbReference type="EMBL" id="MBT8798668.1"/>
    </source>
</evidence>